<comment type="cofactor">
    <cofactor evidence="1">
        <name>FAD</name>
        <dbReference type="ChEBI" id="CHEBI:57692"/>
    </cofactor>
</comment>
<dbReference type="PANTHER" id="PTHR43104">
    <property type="entry name" value="L-2-HYDROXYGLUTARATE DEHYDROGENASE, MITOCHONDRIAL"/>
    <property type="match status" value="1"/>
</dbReference>
<evidence type="ECO:0000256" key="4">
    <source>
        <dbReference type="ARBA" id="ARBA00023002"/>
    </source>
</evidence>
<comment type="caution">
    <text evidence="7">The sequence shown here is derived from an EMBL/GenBank/DDBJ whole genome shotgun (WGS) entry which is preliminary data.</text>
</comment>
<dbReference type="InterPro" id="IPR006076">
    <property type="entry name" value="FAD-dep_OxRdtase"/>
</dbReference>
<reference evidence="7 8" key="1">
    <citation type="submission" date="2013-10" db="EMBL/GenBank/DDBJ databases">
        <title>Salinisphaera orenii MK-B5 Genome Sequencing.</title>
        <authorList>
            <person name="Lai Q."/>
            <person name="Li C."/>
            <person name="Shao Z."/>
        </authorList>
    </citation>
    <scope>NUCLEOTIDE SEQUENCE [LARGE SCALE GENOMIC DNA]</scope>
    <source>
        <strain evidence="7 8">MK-B5</strain>
    </source>
</reference>
<evidence type="ECO:0000256" key="3">
    <source>
        <dbReference type="ARBA" id="ARBA00022827"/>
    </source>
</evidence>
<feature type="domain" description="FAD dependent oxidoreductase" evidence="6">
    <location>
        <begin position="3"/>
        <end position="389"/>
    </location>
</feature>
<dbReference type="NCBIfam" id="NF008726">
    <property type="entry name" value="PRK11728.1"/>
    <property type="match status" value="1"/>
</dbReference>
<name>A0A423PXX0_9GAMM</name>
<proteinExistence type="inferred from homology"/>
<evidence type="ECO:0000256" key="1">
    <source>
        <dbReference type="ARBA" id="ARBA00001974"/>
    </source>
</evidence>
<dbReference type="RefSeq" id="WP_123629839.1">
    <property type="nucleotide sequence ID" value="NZ_AYKH01000001.1"/>
</dbReference>
<keyword evidence="3" id="KW-0274">FAD</keyword>
<evidence type="ECO:0000259" key="6">
    <source>
        <dbReference type="Pfam" id="PF01266"/>
    </source>
</evidence>
<dbReference type="EMBL" id="AYKH01000001">
    <property type="protein sequence ID" value="ROO30463.1"/>
    <property type="molecule type" value="Genomic_DNA"/>
</dbReference>
<comment type="similarity">
    <text evidence="5">Belongs to the L2HGDH family.</text>
</comment>
<evidence type="ECO:0000256" key="5">
    <source>
        <dbReference type="ARBA" id="ARBA00037941"/>
    </source>
</evidence>
<dbReference type="InterPro" id="IPR036188">
    <property type="entry name" value="FAD/NAD-bd_sf"/>
</dbReference>
<accession>A0A423PXX0</accession>
<dbReference type="Gene3D" id="3.30.9.10">
    <property type="entry name" value="D-Amino Acid Oxidase, subunit A, domain 2"/>
    <property type="match status" value="1"/>
</dbReference>
<evidence type="ECO:0000313" key="8">
    <source>
        <dbReference type="Proteomes" id="UP000283993"/>
    </source>
</evidence>
<protein>
    <submittedName>
        <fullName evidence="7">Hydroxyglutarate oxidase</fullName>
    </submittedName>
</protein>
<dbReference type="Pfam" id="PF01266">
    <property type="entry name" value="DAO"/>
    <property type="match status" value="1"/>
</dbReference>
<dbReference type="Proteomes" id="UP000283993">
    <property type="component" value="Unassembled WGS sequence"/>
</dbReference>
<keyword evidence="8" id="KW-1185">Reference proteome</keyword>
<evidence type="ECO:0000313" key="7">
    <source>
        <dbReference type="EMBL" id="ROO30463.1"/>
    </source>
</evidence>
<dbReference type="AlphaFoldDB" id="A0A423PXX0"/>
<dbReference type="Gene3D" id="3.50.50.60">
    <property type="entry name" value="FAD/NAD(P)-binding domain"/>
    <property type="match status" value="1"/>
</dbReference>
<dbReference type="GO" id="GO:0005737">
    <property type="term" value="C:cytoplasm"/>
    <property type="evidence" value="ECO:0007669"/>
    <property type="project" value="TreeGrafter"/>
</dbReference>
<dbReference type="SUPFAM" id="SSF51905">
    <property type="entry name" value="FAD/NAD(P)-binding domain"/>
    <property type="match status" value="1"/>
</dbReference>
<dbReference type="GO" id="GO:0047545">
    <property type="term" value="F:(S)-2-hydroxyglutarate dehydrogenase activity"/>
    <property type="evidence" value="ECO:0007669"/>
    <property type="project" value="TreeGrafter"/>
</dbReference>
<keyword evidence="4" id="KW-0560">Oxidoreductase</keyword>
<dbReference type="PANTHER" id="PTHR43104:SF2">
    <property type="entry name" value="L-2-HYDROXYGLUTARATE DEHYDROGENASE, MITOCHONDRIAL"/>
    <property type="match status" value="1"/>
</dbReference>
<keyword evidence="2" id="KW-0285">Flavoprotein</keyword>
<sequence length="399" mass="42671">MYDYILIGGGIVGLATARRLKQTEPQARILLLEKEAGLNRHQTGHNSGVIHAGVYYAPGSLKARFCIAGNRATRALCADHDIPFEVRGKLIVAADASERAGLARLFDRIGENGLTRTWLEADALAEREPAVRGVAAVHVPDSGIVDYRAVGAALAREFTDAGGEIRCGTAVTGLAEYASEVVVETDAGAFHTRQLVACAGLMADRVVAMLGIEPDFRICPFRGEYYRLAAARGDIVRHLIYPVPDPAMPFLGVHLTPMIDGSITVGPNAVLALAREGYRKTDVDLREVAALLAFPGVRRMLGAHLRPGLAEMRESLSKHAYLAAVRRYCPSLTRADLEPHPAGVRAQAVSRDGTLVGDFLFVDTPRTLHVANAPSPAATSALPIAEHIVTRLASARDAG</sequence>
<evidence type="ECO:0000256" key="2">
    <source>
        <dbReference type="ARBA" id="ARBA00022630"/>
    </source>
</evidence>
<gene>
    <name evidence="7" type="ORF">SAOR_01190</name>
</gene>
<organism evidence="7 8">
    <name type="scientific">Salinisphaera orenii MK-B5</name>
    <dbReference type="NCBI Taxonomy" id="856730"/>
    <lineage>
        <taxon>Bacteria</taxon>
        <taxon>Pseudomonadati</taxon>
        <taxon>Pseudomonadota</taxon>
        <taxon>Gammaproteobacteria</taxon>
        <taxon>Salinisphaerales</taxon>
        <taxon>Salinisphaeraceae</taxon>
        <taxon>Salinisphaera</taxon>
    </lineage>
</organism>